<accession>A0A6J4E3T3</accession>
<dbReference type="PANTHER" id="PTHR33639">
    <property type="entry name" value="THIOL-DISULFIDE OXIDOREDUCTASE DCC"/>
    <property type="match status" value="1"/>
</dbReference>
<dbReference type="InterPro" id="IPR052927">
    <property type="entry name" value="DCC_oxidoreductase"/>
</dbReference>
<dbReference type="Pfam" id="PF04134">
    <property type="entry name" value="DCC1-like"/>
    <property type="match status" value="1"/>
</dbReference>
<organism evidence="1 2">
    <name type="scientific">Pseudomonas tohonis</name>
    <dbReference type="NCBI Taxonomy" id="2725477"/>
    <lineage>
        <taxon>Bacteria</taxon>
        <taxon>Pseudomonadati</taxon>
        <taxon>Pseudomonadota</taxon>
        <taxon>Gammaproteobacteria</taxon>
        <taxon>Pseudomonadales</taxon>
        <taxon>Pseudomonadaceae</taxon>
        <taxon>Pseudomonas</taxon>
    </lineage>
</organism>
<proteinExistence type="predicted"/>
<reference evidence="1 2" key="1">
    <citation type="submission" date="2020-05" db="EMBL/GenBank/DDBJ databases">
        <title>Characterization of novel class B3 metallo-beta-lactamase from novel Pseudomonas species.</title>
        <authorList>
            <person name="Yamada K."/>
            <person name="Aoki K."/>
            <person name="Ishii Y."/>
        </authorList>
    </citation>
    <scope>NUCLEOTIDE SEQUENCE [LARGE SCALE GENOMIC DNA]</scope>
    <source>
        <strain evidence="1 2">TUM18999</strain>
    </source>
</reference>
<dbReference type="EMBL" id="AP023189">
    <property type="protein sequence ID" value="BCG24035.1"/>
    <property type="molecule type" value="Genomic_DNA"/>
</dbReference>
<dbReference type="InterPro" id="IPR007263">
    <property type="entry name" value="DCC1-like"/>
</dbReference>
<sequence>MNRRLLVSAPSFPERERVMSADSFPPHIQPGERVVLFDGVCKLCNGWARFLIRHDRERLFKLASVQSPEGQAILRWYGMPTDHFDTMAYVEGRDLFVRSDAVLRIARQLPWPWRLASVARVVPAFLRDWLYDRIALNRYRLFGRHEVCLLPDPDHERRFLHADH</sequence>
<dbReference type="GO" id="GO:0015035">
    <property type="term" value="F:protein-disulfide reductase activity"/>
    <property type="evidence" value="ECO:0007669"/>
    <property type="project" value="InterPro"/>
</dbReference>
<dbReference type="AlphaFoldDB" id="A0A6J4E3T3"/>
<dbReference type="Proteomes" id="UP000509383">
    <property type="component" value="Chromosome"/>
</dbReference>
<evidence type="ECO:0000313" key="2">
    <source>
        <dbReference type="Proteomes" id="UP000509383"/>
    </source>
</evidence>
<gene>
    <name evidence="1" type="ORF">TUM18999_22260</name>
</gene>
<dbReference type="KEGG" id="ptw:TUM18999_22260"/>
<dbReference type="PANTHER" id="PTHR33639:SF2">
    <property type="entry name" value="DUF393 DOMAIN-CONTAINING PROTEIN"/>
    <property type="match status" value="1"/>
</dbReference>
<protein>
    <submittedName>
        <fullName evidence="1">Thiol-disulfide oxidoreductase</fullName>
    </submittedName>
</protein>
<evidence type="ECO:0000313" key="1">
    <source>
        <dbReference type="EMBL" id="BCG24035.1"/>
    </source>
</evidence>
<name>A0A6J4E3T3_9PSED</name>